<dbReference type="GO" id="GO:0005737">
    <property type="term" value="C:cytoplasm"/>
    <property type="evidence" value="ECO:0007669"/>
    <property type="project" value="TreeGrafter"/>
</dbReference>
<protein>
    <submittedName>
        <fullName evidence="1">Sperm-associated antigen 8</fullName>
    </submittedName>
</protein>
<name>A0AAV1GDC9_XYRNO</name>
<organism evidence="1 2">
    <name type="scientific">Xyrichtys novacula</name>
    <name type="common">Pearly razorfish</name>
    <name type="synonym">Hemipteronotus novacula</name>
    <dbReference type="NCBI Taxonomy" id="13765"/>
    <lineage>
        <taxon>Eukaryota</taxon>
        <taxon>Metazoa</taxon>
        <taxon>Chordata</taxon>
        <taxon>Craniata</taxon>
        <taxon>Vertebrata</taxon>
        <taxon>Euteleostomi</taxon>
        <taxon>Actinopterygii</taxon>
        <taxon>Neopterygii</taxon>
        <taxon>Teleostei</taxon>
        <taxon>Neoteleostei</taxon>
        <taxon>Acanthomorphata</taxon>
        <taxon>Eupercaria</taxon>
        <taxon>Labriformes</taxon>
        <taxon>Labridae</taxon>
        <taxon>Xyrichtys</taxon>
    </lineage>
</organism>
<dbReference type="GO" id="GO:0005634">
    <property type="term" value="C:nucleus"/>
    <property type="evidence" value="ECO:0007669"/>
    <property type="project" value="TreeGrafter"/>
</dbReference>
<dbReference type="AlphaFoldDB" id="A0AAV1GDC9"/>
<dbReference type="Pfam" id="PF22584">
    <property type="entry name" value="CFAP143"/>
    <property type="match status" value="1"/>
</dbReference>
<keyword evidence="2" id="KW-1185">Reference proteome</keyword>
<dbReference type="EMBL" id="OY660876">
    <property type="protein sequence ID" value="CAJ1070831.1"/>
    <property type="molecule type" value="Genomic_DNA"/>
</dbReference>
<dbReference type="GO" id="GO:0008017">
    <property type="term" value="F:microtubule binding"/>
    <property type="evidence" value="ECO:0007669"/>
    <property type="project" value="InterPro"/>
</dbReference>
<dbReference type="PANTHER" id="PTHR15510">
    <property type="entry name" value="SPERM-ASSOCIATED ANTIGEN 8"/>
    <property type="match status" value="1"/>
</dbReference>
<dbReference type="PANTHER" id="PTHR15510:SF5">
    <property type="entry name" value="SPERM-ASSOCIATED ANTIGEN 8"/>
    <property type="match status" value="1"/>
</dbReference>
<reference evidence="1" key="1">
    <citation type="submission" date="2023-08" db="EMBL/GenBank/DDBJ databases">
        <authorList>
            <person name="Alioto T."/>
            <person name="Alioto T."/>
            <person name="Gomez Garrido J."/>
        </authorList>
    </citation>
    <scope>NUCLEOTIDE SEQUENCE</scope>
</reference>
<gene>
    <name evidence="1" type="ORF">XNOV1_A028706</name>
</gene>
<accession>A0AAV1GDC9</accession>
<proteinExistence type="predicted"/>
<evidence type="ECO:0000313" key="1">
    <source>
        <dbReference type="EMBL" id="CAJ1070831.1"/>
    </source>
</evidence>
<dbReference type="InterPro" id="IPR026124">
    <property type="entry name" value="Sperm-assoc_Ag8"/>
</dbReference>
<dbReference type="GO" id="GO:0045944">
    <property type="term" value="P:positive regulation of transcription by RNA polymerase II"/>
    <property type="evidence" value="ECO:0007669"/>
    <property type="project" value="TreeGrafter"/>
</dbReference>
<sequence>MTEKPDGVVNKAGRCMLHNWTEERAVAALDAEESIQIQRHGHRGILTLDQDTKMETVTTHKAHFIPPKGPGVRMRGIRSELLEKHIALVISEEFHAEQIPPETKTDFCSTTKRDFCVEGFVPLTPESTQGHDSKTEEAITFWSENRQRIQGVTAVQNLEAPFRKSAKFSTPISERLDEIELLSDD</sequence>
<evidence type="ECO:0000313" key="2">
    <source>
        <dbReference type="Proteomes" id="UP001178508"/>
    </source>
</evidence>
<dbReference type="Proteomes" id="UP001178508">
    <property type="component" value="Chromosome 13"/>
</dbReference>